<evidence type="ECO:0000313" key="5">
    <source>
        <dbReference type="EMBL" id="GAA0465296.1"/>
    </source>
</evidence>
<organism evidence="5 6">
    <name type="scientific">Parasphingorhabdus litoris</name>
    <dbReference type="NCBI Taxonomy" id="394733"/>
    <lineage>
        <taxon>Bacteria</taxon>
        <taxon>Pseudomonadati</taxon>
        <taxon>Pseudomonadota</taxon>
        <taxon>Alphaproteobacteria</taxon>
        <taxon>Sphingomonadales</taxon>
        <taxon>Sphingomonadaceae</taxon>
        <taxon>Parasphingorhabdus</taxon>
    </lineage>
</organism>
<dbReference type="InterPro" id="IPR017871">
    <property type="entry name" value="ABC_transporter-like_CS"/>
</dbReference>
<dbReference type="GO" id="GO:0005524">
    <property type="term" value="F:ATP binding"/>
    <property type="evidence" value="ECO:0007669"/>
    <property type="project" value="UniProtKB-KW"/>
</dbReference>
<accession>A0ABN1A1K5</accession>
<dbReference type="SUPFAM" id="SSF52540">
    <property type="entry name" value="P-loop containing nucleoside triphosphate hydrolases"/>
    <property type="match status" value="1"/>
</dbReference>
<dbReference type="InterPro" id="IPR027417">
    <property type="entry name" value="P-loop_NTPase"/>
</dbReference>
<sequence length="219" mass="23592">MNTEIALERVSHFFDTTNGRISLFNDLSLTFNGGQTHAIVGPSGVGKSSLLSLSAGLESPRKGTISFKLEGRELTITQLRKHSGFVFQQFHLLPELDALSNVALPLKLSGDQNAYEIAKDWLEKVSLGDRAGHRPAQLSGGEQQRVAIARAFATQPAFVFADEPTGNLDAATSSMITDLMFEFAHESKAALIVVTHSNALAVRAHNCFALSPSGIEEAK</sequence>
<dbReference type="Pfam" id="PF00005">
    <property type="entry name" value="ABC_tran"/>
    <property type="match status" value="1"/>
</dbReference>
<dbReference type="PROSITE" id="PS00211">
    <property type="entry name" value="ABC_TRANSPORTER_1"/>
    <property type="match status" value="1"/>
</dbReference>
<comment type="similarity">
    <text evidence="1">Belongs to the ABC transporter superfamily.</text>
</comment>
<keyword evidence="6" id="KW-1185">Reference proteome</keyword>
<dbReference type="Proteomes" id="UP001500713">
    <property type="component" value="Unassembled WGS sequence"/>
</dbReference>
<evidence type="ECO:0000259" key="4">
    <source>
        <dbReference type="PROSITE" id="PS50893"/>
    </source>
</evidence>
<dbReference type="InterPro" id="IPR003593">
    <property type="entry name" value="AAA+_ATPase"/>
</dbReference>
<dbReference type="PROSITE" id="PS50893">
    <property type="entry name" value="ABC_TRANSPORTER_2"/>
    <property type="match status" value="1"/>
</dbReference>
<protein>
    <submittedName>
        <fullName evidence="5">ABC transporter ATP-binding protein</fullName>
    </submittedName>
</protein>
<dbReference type="SMART" id="SM00382">
    <property type="entry name" value="AAA"/>
    <property type="match status" value="1"/>
</dbReference>
<dbReference type="InterPro" id="IPR003439">
    <property type="entry name" value="ABC_transporter-like_ATP-bd"/>
</dbReference>
<evidence type="ECO:0000256" key="2">
    <source>
        <dbReference type="ARBA" id="ARBA00022741"/>
    </source>
</evidence>
<dbReference type="EMBL" id="BAAAEM010000002">
    <property type="protein sequence ID" value="GAA0465296.1"/>
    <property type="molecule type" value="Genomic_DNA"/>
</dbReference>
<evidence type="ECO:0000256" key="1">
    <source>
        <dbReference type="ARBA" id="ARBA00005417"/>
    </source>
</evidence>
<proteinExistence type="inferred from homology"/>
<name>A0ABN1A1K5_9SPHN</name>
<dbReference type="RefSeq" id="WP_229954211.1">
    <property type="nucleotide sequence ID" value="NZ_BAAAEM010000002.1"/>
</dbReference>
<dbReference type="PANTHER" id="PTHR24220">
    <property type="entry name" value="IMPORT ATP-BINDING PROTEIN"/>
    <property type="match status" value="1"/>
</dbReference>
<keyword evidence="2" id="KW-0547">Nucleotide-binding</keyword>
<feature type="domain" description="ABC transporter" evidence="4">
    <location>
        <begin position="5"/>
        <end position="218"/>
    </location>
</feature>
<reference evidence="5 6" key="1">
    <citation type="journal article" date="2019" name="Int. J. Syst. Evol. Microbiol.">
        <title>The Global Catalogue of Microorganisms (GCM) 10K type strain sequencing project: providing services to taxonomists for standard genome sequencing and annotation.</title>
        <authorList>
            <consortium name="The Broad Institute Genomics Platform"/>
            <consortium name="The Broad Institute Genome Sequencing Center for Infectious Disease"/>
            <person name="Wu L."/>
            <person name="Ma J."/>
        </authorList>
    </citation>
    <scope>NUCLEOTIDE SEQUENCE [LARGE SCALE GENOMIC DNA]</scope>
    <source>
        <strain evidence="5 6">JCM 14162</strain>
    </source>
</reference>
<comment type="caution">
    <text evidence="5">The sequence shown here is derived from an EMBL/GenBank/DDBJ whole genome shotgun (WGS) entry which is preliminary data.</text>
</comment>
<keyword evidence="3 5" id="KW-0067">ATP-binding</keyword>
<dbReference type="Gene3D" id="3.40.50.300">
    <property type="entry name" value="P-loop containing nucleotide triphosphate hydrolases"/>
    <property type="match status" value="1"/>
</dbReference>
<evidence type="ECO:0000256" key="3">
    <source>
        <dbReference type="ARBA" id="ARBA00022840"/>
    </source>
</evidence>
<dbReference type="InterPro" id="IPR015854">
    <property type="entry name" value="ABC_transpr_LolD-like"/>
</dbReference>
<evidence type="ECO:0000313" key="6">
    <source>
        <dbReference type="Proteomes" id="UP001500713"/>
    </source>
</evidence>
<dbReference type="PANTHER" id="PTHR24220:SF689">
    <property type="entry name" value="LIPOPROTEIN-RELEASING SYSTEM ATP-BINDING PROTEIN LOLD"/>
    <property type="match status" value="1"/>
</dbReference>
<gene>
    <name evidence="5" type="ORF">GCM10009096_02340</name>
</gene>